<dbReference type="GO" id="GO:0085020">
    <property type="term" value="P:protein K6-linked ubiquitination"/>
    <property type="evidence" value="ECO:0007669"/>
    <property type="project" value="TreeGrafter"/>
</dbReference>
<keyword evidence="1" id="KW-0677">Repeat</keyword>
<dbReference type="Gene3D" id="1.25.40.20">
    <property type="entry name" value="Ankyrin repeat-containing domain"/>
    <property type="match status" value="1"/>
</dbReference>
<dbReference type="InterPro" id="IPR036770">
    <property type="entry name" value="Ankyrin_rpt-contain_sf"/>
</dbReference>
<dbReference type="AlphaFoldDB" id="A0A1X7V0Q7"/>
<evidence type="ECO:0000256" key="1">
    <source>
        <dbReference type="ARBA" id="ARBA00022737"/>
    </source>
</evidence>
<proteinExistence type="predicted"/>
<feature type="repeat" description="ANK" evidence="3">
    <location>
        <begin position="1"/>
        <end position="27"/>
    </location>
</feature>
<name>A0A1X7V0Q7_AMPQE</name>
<accession>A0A1X7V0Q7</accession>
<dbReference type="Pfam" id="PF12796">
    <property type="entry name" value="Ank_2"/>
    <property type="match status" value="1"/>
</dbReference>
<reference evidence="4" key="1">
    <citation type="submission" date="2017-05" db="UniProtKB">
        <authorList>
            <consortium name="EnsemblMetazoa"/>
        </authorList>
    </citation>
    <scope>IDENTIFICATION</scope>
</reference>
<dbReference type="SMART" id="SM00248">
    <property type="entry name" value="ANK"/>
    <property type="match status" value="2"/>
</dbReference>
<dbReference type="STRING" id="400682.A0A1X7V0Q7"/>
<protein>
    <submittedName>
        <fullName evidence="4">Uncharacterized protein</fullName>
    </submittedName>
</protein>
<dbReference type="InParanoid" id="A0A1X7V0Q7"/>
<evidence type="ECO:0000256" key="2">
    <source>
        <dbReference type="ARBA" id="ARBA00023043"/>
    </source>
</evidence>
<organism evidence="4">
    <name type="scientific">Amphimedon queenslandica</name>
    <name type="common">Sponge</name>
    <dbReference type="NCBI Taxonomy" id="400682"/>
    <lineage>
        <taxon>Eukaryota</taxon>
        <taxon>Metazoa</taxon>
        <taxon>Porifera</taxon>
        <taxon>Demospongiae</taxon>
        <taxon>Heteroscleromorpha</taxon>
        <taxon>Haplosclerida</taxon>
        <taxon>Niphatidae</taxon>
        <taxon>Amphimedon</taxon>
    </lineage>
</organism>
<dbReference type="PROSITE" id="PS50088">
    <property type="entry name" value="ANK_REPEAT"/>
    <property type="match status" value="2"/>
</dbReference>
<dbReference type="OrthoDB" id="6370843at2759"/>
<evidence type="ECO:0000256" key="3">
    <source>
        <dbReference type="PROSITE-ProRule" id="PRU00023"/>
    </source>
</evidence>
<dbReference type="InterPro" id="IPR002110">
    <property type="entry name" value="Ankyrin_rpt"/>
</dbReference>
<dbReference type="PROSITE" id="PS50297">
    <property type="entry name" value="ANK_REP_REGION"/>
    <property type="match status" value="1"/>
</dbReference>
<evidence type="ECO:0000313" key="4">
    <source>
        <dbReference type="EnsemblMetazoa" id="Aqu2.1.33167_001"/>
    </source>
</evidence>
<dbReference type="GO" id="GO:0004842">
    <property type="term" value="F:ubiquitin-protein transferase activity"/>
    <property type="evidence" value="ECO:0007669"/>
    <property type="project" value="TreeGrafter"/>
</dbReference>
<dbReference type="SUPFAM" id="SSF48403">
    <property type="entry name" value="Ankyrin repeat"/>
    <property type="match status" value="1"/>
</dbReference>
<sequence>MLACQNGHTQIVELLLKEKVNPNVQKKDGVTALMIASAKGHHEIVKLLLIWKADPTIKFNKGETTITAANISKTDVIAALIYSYMHQKSNAKLEEDSASVYRSQLTVTSGYHTGSDVSSMGSSTLTLDSELAENFNNIDVYHYTGNTDISTGTVLMAIITES</sequence>
<dbReference type="PANTHER" id="PTHR24171:SF8">
    <property type="entry name" value="BRCA1-ASSOCIATED RING DOMAIN PROTEIN 1"/>
    <property type="match status" value="1"/>
</dbReference>
<keyword evidence="2 3" id="KW-0040">ANK repeat</keyword>
<feature type="repeat" description="ANK" evidence="3">
    <location>
        <begin position="28"/>
        <end position="60"/>
    </location>
</feature>
<dbReference type="EnsemblMetazoa" id="Aqu2.1.33167_001">
    <property type="protein sequence ID" value="Aqu2.1.33167_001"/>
    <property type="gene ID" value="Aqu2.1.33167"/>
</dbReference>
<dbReference type="PANTHER" id="PTHR24171">
    <property type="entry name" value="ANKYRIN REPEAT DOMAIN-CONTAINING PROTEIN 39-RELATED"/>
    <property type="match status" value="1"/>
</dbReference>